<dbReference type="EMBL" id="UFAJ01000729">
    <property type="protein sequence ID" value="SSD61496.1"/>
    <property type="molecule type" value="Genomic_DNA"/>
</dbReference>
<dbReference type="GO" id="GO:0005524">
    <property type="term" value="F:ATP binding"/>
    <property type="evidence" value="ECO:0007669"/>
    <property type="project" value="InterPro"/>
</dbReference>
<accession>A0A376B9Z5</accession>
<dbReference type="PANTHER" id="PTHR43210">
    <property type="entry name" value="DETHIOBIOTIN SYNTHETASE"/>
    <property type="match status" value="1"/>
</dbReference>
<dbReference type="GO" id="GO:0004141">
    <property type="term" value="F:dethiobiotin synthase activity"/>
    <property type="evidence" value="ECO:0007669"/>
    <property type="project" value="InterPro"/>
</dbReference>
<name>A0A376B9Z5_9ASCO</name>
<dbReference type="GO" id="GO:0000287">
    <property type="term" value="F:magnesium ion binding"/>
    <property type="evidence" value="ECO:0007669"/>
    <property type="project" value="InterPro"/>
</dbReference>
<keyword evidence="2" id="KW-1185">Reference proteome</keyword>
<gene>
    <name evidence="1" type="ORF">SCODWIG_03257</name>
</gene>
<dbReference type="AlphaFoldDB" id="A0A376B9Z5"/>
<evidence type="ECO:0000313" key="2">
    <source>
        <dbReference type="Proteomes" id="UP000262825"/>
    </source>
</evidence>
<dbReference type="InterPro" id="IPR027417">
    <property type="entry name" value="P-loop_NTPase"/>
</dbReference>
<evidence type="ECO:0000313" key="1">
    <source>
        <dbReference type="EMBL" id="SSD61496.1"/>
    </source>
</evidence>
<protein>
    <submittedName>
        <fullName evidence="1">Probable Dethiobiotin synthetase</fullName>
    </submittedName>
</protein>
<dbReference type="GO" id="GO:0009102">
    <property type="term" value="P:biotin biosynthetic process"/>
    <property type="evidence" value="ECO:0007669"/>
    <property type="project" value="UniProtKB-UniPathway"/>
</dbReference>
<proteinExistence type="inferred from homology"/>
<reference evidence="2" key="1">
    <citation type="submission" date="2018-06" db="EMBL/GenBank/DDBJ databases">
        <authorList>
            <person name="Guldener U."/>
        </authorList>
    </citation>
    <scope>NUCLEOTIDE SEQUENCE [LARGE SCALE GENOMIC DNA]</scope>
    <source>
        <strain evidence="2">UTAD17</strain>
    </source>
</reference>
<dbReference type="PIRSF" id="PIRSF006755">
    <property type="entry name" value="DTB_synth"/>
    <property type="match status" value="1"/>
</dbReference>
<dbReference type="SUPFAM" id="SSF52540">
    <property type="entry name" value="P-loop containing nucleoside triphosphate hydrolases"/>
    <property type="match status" value="1"/>
</dbReference>
<dbReference type="Pfam" id="PF13500">
    <property type="entry name" value="AAA_26"/>
    <property type="match status" value="1"/>
</dbReference>
<sequence>MLKTVIFVTGTDTDIGKTFVSNLLVHKWKANYWKPVQTGVESDEGDTTTIQTNKLTNWDPTLFIPRYSLQKPLSPYQAMEFEPDTQIELNDFILPKFLDNTPLVVEGAGGVFVPITKKLEITTDLIKHLIKTNPEKNIKIVIVARSGLGTLNHTLLTQEHLQNAGLKNHLLGCIVNGTPNKGNVDCLRKFGVNVIAEIPKCVTNEETNIALEGIPSLESLL</sequence>
<organism evidence="1 2">
    <name type="scientific">Saccharomycodes ludwigii</name>
    <dbReference type="NCBI Taxonomy" id="36035"/>
    <lineage>
        <taxon>Eukaryota</taxon>
        <taxon>Fungi</taxon>
        <taxon>Dikarya</taxon>
        <taxon>Ascomycota</taxon>
        <taxon>Saccharomycotina</taxon>
        <taxon>Saccharomycetes</taxon>
        <taxon>Saccharomycodales</taxon>
        <taxon>Saccharomycodaceae</taxon>
        <taxon>Saccharomycodes</taxon>
    </lineage>
</organism>
<dbReference type="InterPro" id="IPR004472">
    <property type="entry name" value="DTB_synth_BioD"/>
</dbReference>
<dbReference type="HAMAP" id="MF_00336">
    <property type="entry name" value="BioD"/>
    <property type="match status" value="1"/>
</dbReference>
<dbReference type="Gene3D" id="3.40.50.300">
    <property type="entry name" value="P-loop containing nucleotide triphosphate hydrolases"/>
    <property type="match status" value="1"/>
</dbReference>
<dbReference type="NCBIfam" id="TIGR00347">
    <property type="entry name" value="bioD"/>
    <property type="match status" value="1"/>
</dbReference>
<dbReference type="PANTHER" id="PTHR43210:SF5">
    <property type="entry name" value="DETHIOBIOTIN SYNTHETASE"/>
    <property type="match status" value="1"/>
</dbReference>
<dbReference type="Proteomes" id="UP000262825">
    <property type="component" value="Unassembled WGS sequence"/>
</dbReference>
<dbReference type="VEuPathDB" id="FungiDB:SCODWIG_03257"/>
<dbReference type="UniPathway" id="UPA00078"/>
<dbReference type="CDD" id="cd03109">
    <property type="entry name" value="DTBS"/>
    <property type="match status" value="1"/>
</dbReference>